<dbReference type="EMBL" id="AZHF01000027">
    <property type="protein sequence ID" value="OAA58360.1"/>
    <property type="molecule type" value="Genomic_DNA"/>
</dbReference>
<proteinExistence type="predicted"/>
<name>A0A167R860_CORDF</name>
<keyword evidence="3" id="KW-1185">Reference proteome</keyword>
<dbReference type="Proteomes" id="UP000076881">
    <property type="component" value="Unassembled WGS sequence"/>
</dbReference>
<evidence type="ECO:0000313" key="2">
    <source>
        <dbReference type="EMBL" id="OAA58360.1"/>
    </source>
</evidence>
<feature type="chain" id="PRO_5007891848" evidence="1">
    <location>
        <begin position="24"/>
        <end position="321"/>
    </location>
</feature>
<sequence>MKALSLFHLLLWSQLGNTTLVEGFKDAKRIYELPSSYATNESTTLASLGDPPGSIAAQLVKVVQKEMGNEIRYAATASMAYKHPGNCWSDYKWKTAHLRGSNCTVRAREIQQGSAIYACNTAMEYTITTKHSSKYSSTRSWKVTAKESAEYYIGMELSEELSSSYTQEYVDEVKEQQKQTLYAGSVWTPMIADAYLVCSGQYLEDATWFNTDGYAYYRQTENYHDLLDHEDSMCRGVWGRQSHNVNTNMFGGDCNPDTNTFKCTHPTYGLLYQFEGQRWENLKLEKEWEHHNDFEVPLLDAQGRGVSMFGWYTENCSAKEG</sequence>
<feature type="signal peptide" evidence="1">
    <location>
        <begin position="1"/>
        <end position="23"/>
    </location>
</feature>
<evidence type="ECO:0000313" key="3">
    <source>
        <dbReference type="Proteomes" id="UP000076881"/>
    </source>
</evidence>
<keyword evidence="1" id="KW-0732">Signal</keyword>
<accession>A0A167R860</accession>
<gene>
    <name evidence="2" type="ORF">LEL_10890</name>
</gene>
<reference evidence="2 3" key="1">
    <citation type="journal article" date="2016" name="Genome Biol. Evol.">
        <title>Divergent and convergent evolution of fungal pathogenicity.</title>
        <authorList>
            <person name="Shang Y."/>
            <person name="Xiao G."/>
            <person name="Zheng P."/>
            <person name="Cen K."/>
            <person name="Zhan S."/>
            <person name="Wang C."/>
        </authorList>
    </citation>
    <scope>NUCLEOTIDE SEQUENCE [LARGE SCALE GENOMIC DNA]</scope>
    <source>
        <strain evidence="2 3">RCEF 1005</strain>
    </source>
</reference>
<comment type="caution">
    <text evidence="2">The sequence shown here is derived from an EMBL/GenBank/DDBJ whole genome shotgun (WGS) entry which is preliminary data.</text>
</comment>
<evidence type="ECO:0000256" key="1">
    <source>
        <dbReference type="SAM" id="SignalP"/>
    </source>
</evidence>
<dbReference type="AlphaFoldDB" id="A0A167R860"/>
<protein>
    <submittedName>
        <fullName evidence="2">Uncharacterized protein</fullName>
    </submittedName>
</protein>
<organism evidence="2 3">
    <name type="scientific">Akanthomyces lecanii RCEF 1005</name>
    <dbReference type="NCBI Taxonomy" id="1081108"/>
    <lineage>
        <taxon>Eukaryota</taxon>
        <taxon>Fungi</taxon>
        <taxon>Dikarya</taxon>
        <taxon>Ascomycota</taxon>
        <taxon>Pezizomycotina</taxon>
        <taxon>Sordariomycetes</taxon>
        <taxon>Hypocreomycetidae</taxon>
        <taxon>Hypocreales</taxon>
        <taxon>Cordycipitaceae</taxon>
        <taxon>Akanthomyces</taxon>
        <taxon>Cordyceps confragosa</taxon>
    </lineage>
</organism>